<keyword evidence="1" id="KW-0812">Transmembrane</keyword>
<dbReference type="RefSeq" id="WP_133576293.1">
    <property type="nucleotide sequence ID" value="NZ_SNYC01000004.1"/>
</dbReference>
<dbReference type="EMBL" id="SNYC01000004">
    <property type="protein sequence ID" value="TDQ10274.1"/>
    <property type="molecule type" value="Genomic_DNA"/>
</dbReference>
<keyword evidence="3" id="KW-1185">Reference proteome</keyword>
<comment type="caution">
    <text evidence="2">The sequence shown here is derived from an EMBL/GenBank/DDBJ whole genome shotgun (WGS) entry which is preliminary data.</text>
</comment>
<dbReference type="Proteomes" id="UP000295620">
    <property type="component" value="Unassembled WGS sequence"/>
</dbReference>
<gene>
    <name evidence="2" type="ORF">ATK78_2440</name>
</gene>
<reference evidence="2 3" key="1">
    <citation type="submission" date="2019-03" db="EMBL/GenBank/DDBJ databases">
        <title>Genomic Encyclopedia of Archaeal and Bacterial Type Strains, Phase II (KMG-II): from individual species to whole genera.</title>
        <authorList>
            <person name="Goeker M."/>
        </authorList>
    </citation>
    <scope>NUCLEOTIDE SEQUENCE [LARGE SCALE GENOMIC DNA]</scope>
    <source>
        <strain evidence="2 3">DSM 19035</strain>
    </source>
</reference>
<evidence type="ECO:0000313" key="3">
    <source>
        <dbReference type="Proteomes" id="UP000295620"/>
    </source>
</evidence>
<dbReference type="OrthoDB" id="673785at2"/>
<evidence type="ECO:0000313" key="2">
    <source>
        <dbReference type="EMBL" id="TDQ10274.1"/>
    </source>
</evidence>
<sequence>MKKQILIIFFIVTVCLISFFIFMKINGYKPNNGFTRKLIDLNIGEPKAIELPERFFYFAKKPNREIDLYSHHHPLIIYKIDESNNQIKSIRLKAAPTFNIKSNYIIIRFSPSEKLYLSNSEGSLEVLGSKQIRKYKIPLIYTDNCTPISDSSVIVRSIEGTGQDKSMSLVKIRLSNKSIENKRYTLPKHLDGYFGNDGFLRYDKENSRFIYSYLYSGEFLCLDTNLNLLYKSKTIDTVTLPKLKLGVFKTKLKNGKYANKTTQISPPSFINSDFAINNGFVYIISQLKADNESSAEFKENQPIDVYSIKDGKYQYSFYIPKYNRFKLKRIEVTSNQIIAIFDRYLVKYSYKS</sequence>
<proteinExistence type="predicted"/>
<evidence type="ECO:0008006" key="4">
    <source>
        <dbReference type="Google" id="ProtNLM"/>
    </source>
</evidence>
<dbReference type="AlphaFoldDB" id="A0A4R6SZZ6"/>
<keyword evidence="1" id="KW-0472">Membrane</keyword>
<evidence type="ECO:0000256" key="1">
    <source>
        <dbReference type="SAM" id="Phobius"/>
    </source>
</evidence>
<keyword evidence="1" id="KW-1133">Transmembrane helix</keyword>
<name>A0A4R6SZZ6_9SPHI</name>
<organism evidence="2 3">
    <name type="scientific">Pedobacter metabolipauper</name>
    <dbReference type="NCBI Taxonomy" id="425513"/>
    <lineage>
        <taxon>Bacteria</taxon>
        <taxon>Pseudomonadati</taxon>
        <taxon>Bacteroidota</taxon>
        <taxon>Sphingobacteriia</taxon>
        <taxon>Sphingobacteriales</taxon>
        <taxon>Sphingobacteriaceae</taxon>
        <taxon>Pedobacter</taxon>
    </lineage>
</organism>
<feature type="transmembrane region" description="Helical" evidence="1">
    <location>
        <begin position="5"/>
        <end position="23"/>
    </location>
</feature>
<accession>A0A4R6SZZ6</accession>
<protein>
    <recommendedName>
        <fullName evidence="4">TolB-like protein</fullName>
    </recommendedName>
</protein>